<dbReference type="EMBL" id="EQ973783">
    <property type="protein sequence ID" value="EEF48466.1"/>
    <property type="molecule type" value="Genomic_DNA"/>
</dbReference>
<proteinExistence type="inferred from homology"/>
<evidence type="ECO:0000256" key="1">
    <source>
        <dbReference type="ARBA" id="ARBA00004496"/>
    </source>
</evidence>
<accession>B9RJG4</accession>
<dbReference type="Proteomes" id="UP000008311">
    <property type="component" value="Unassembled WGS sequence"/>
</dbReference>
<keyword evidence="3" id="KW-0963">Cytoplasm</keyword>
<dbReference type="GO" id="GO:0005737">
    <property type="term" value="C:cytoplasm"/>
    <property type="evidence" value="ECO:0007669"/>
    <property type="project" value="UniProtKB-SubCell"/>
</dbReference>
<dbReference type="eggNOG" id="ENOG502RZVC">
    <property type="taxonomic scope" value="Eukaryota"/>
</dbReference>
<dbReference type="InParanoid" id="B9RJG4"/>
<sequence length="172" mass="18777">MLLGKRPRPPMKRTTSLSEITFDLDTNGSCESAQQAAGFGGDGTGTGGGQQQLDQRFLAAATISPRNHRRASADFLETAHFLRSCSLCHRRLVTGRDIYMYRGDSAFCSLECRQQQMNQDERKEKCSLASKKEVTSSTVAGADVSAKGETAAALWGHVPFKHHPANSPLNYI</sequence>
<keyword evidence="5" id="KW-0862">Zinc</keyword>
<dbReference type="PROSITE" id="PS51795">
    <property type="entry name" value="ZF_FLZ"/>
    <property type="match status" value="1"/>
</dbReference>
<keyword evidence="9" id="KW-1185">Reference proteome</keyword>
<comment type="similarity">
    <text evidence="2">Belongs to the FLZ family.</text>
</comment>
<dbReference type="KEGG" id="rcu:8263034"/>
<feature type="zinc finger region" description="FLZ-type" evidence="6">
    <location>
        <begin position="80"/>
        <end position="124"/>
    </location>
</feature>
<dbReference type="Pfam" id="PF04570">
    <property type="entry name" value="zf-FLZ"/>
    <property type="match status" value="1"/>
</dbReference>
<feature type="domain" description="FLZ-type" evidence="7">
    <location>
        <begin position="80"/>
        <end position="124"/>
    </location>
</feature>
<dbReference type="OMA" id="RPPINRI"/>
<dbReference type="FunCoup" id="B9RJG4">
    <property type="interactions" value="350"/>
</dbReference>
<evidence type="ECO:0000256" key="3">
    <source>
        <dbReference type="ARBA" id="ARBA00022490"/>
    </source>
</evidence>
<protein>
    <recommendedName>
        <fullName evidence="7">FLZ-type domain-containing protein</fullName>
    </recommendedName>
</protein>
<comment type="subcellular location">
    <subcellularLocation>
        <location evidence="1">Cytoplasm</location>
    </subcellularLocation>
</comment>
<evidence type="ECO:0000259" key="7">
    <source>
        <dbReference type="PROSITE" id="PS51795"/>
    </source>
</evidence>
<dbReference type="PANTHER" id="PTHR33059">
    <property type="entry name" value="FCS-LIKE ZINC FINGER 5"/>
    <property type="match status" value="1"/>
</dbReference>
<keyword evidence="4" id="KW-0479">Metal-binding</keyword>
<dbReference type="AlphaFoldDB" id="B9RJG4"/>
<organism evidence="8 9">
    <name type="scientific">Ricinus communis</name>
    <name type="common">Castor bean</name>
    <dbReference type="NCBI Taxonomy" id="3988"/>
    <lineage>
        <taxon>Eukaryota</taxon>
        <taxon>Viridiplantae</taxon>
        <taxon>Streptophyta</taxon>
        <taxon>Embryophyta</taxon>
        <taxon>Tracheophyta</taxon>
        <taxon>Spermatophyta</taxon>
        <taxon>Magnoliopsida</taxon>
        <taxon>eudicotyledons</taxon>
        <taxon>Gunneridae</taxon>
        <taxon>Pentapetalae</taxon>
        <taxon>rosids</taxon>
        <taxon>fabids</taxon>
        <taxon>Malpighiales</taxon>
        <taxon>Euphorbiaceae</taxon>
        <taxon>Acalyphoideae</taxon>
        <taxon>Acalypheae</taxon>
        <taxon>Ricinus</taxon>
    </lineage>
</organism>
<dbReference type="InterPro" id="IPR007650">
    <property type="entry name" value="Zf-FLZ_dom"/>
</dbReference>
<gene>
    <name evidence="8" type="ORF">RCOM_1034110</name>
</gene>
<evidence type="ECO:0000256" key="4">
    <source>
        <dbReference type="ARBA" id="ARBA00022723"/>
    </source>
</evidence>
<dbReference type="GO" id="GO:0008270">
    <property type="term" value="F:zinc ion binding"/>
    <property type="evidence" value="ECO:0007669"/>
    <property type="project" value="UniProtKB-KW"/>
</dbReference>
<dbReference type="PANTHER" id="PTHR33059:SF4">
    <property type="entry name" value="FCS-LIKE ZINC FINGER 5"/>
    <property type="match status" value="1"/>
</dbReference>
<evidence type="ECO:0000313" key="8">
    <source>
        <dbReference type="EMBL" id="EEF48466.1"/>
    </source>
</evidence>
<reference evidence="9" key="1">
    <citation type="journal article" date="2010" name="Nat. Biotechnol.">
        <title>Draft genome sequence of the oilseed species Ricinus communis.</title>
        <authorList>
            <person name="Chan A.P."/>
            <person name="Crabtree J."/>
            <person name="Zhao Q."/>
            <person name="Lorenzi H."/>
            <person name="Orvis J."/>
            <person name="Puiu D."/>
            <person name="Melake-Berhan A."/>
            <person name="Jones K.M."/>
            <person name="Redman J."/>
            <person name="Chen G."/>
            <person name="Cahoon E.B."/>
            <person name="Gedil M."/>
            <person name="Stanke M."/>
            <person name="Haas B.J."/>
            <person name="Wortman J.R."/>
            <person name="Fraser-Liggett C.M."/>
            <person name="Ravel J."/>
            <person name="Rabinowicz P.D."/>
        </authorList>
    </citation>
    <scope>NUCLEOTIDE SEQUENCE [LARGE SCALE GENOMIC DNA]</scope>
    <source>
        <strain evidence="9">cv. Hale</strain>
    </source>
</reference>
<keyword evidence="5" id="KW-0863">Zinc-finger</keyword>
<evidence type="ECO:0000256" key="6">
    <source>
        <dbReference type="PROSITE-ProRule" id="PRU01131"/>
    </source>
</evidence>
<evidence type="ECO:0000313" key="9">
    <source>
        <dbReference type="Proteomes" id="UP000008311"/>
    </source>
</evidence>
<name>B9RJG4_RICCO</name>
<dbReference type="STRING" id="3988.B9RJG4"/>
<dbReference type="OrthoDB" id="1925036at2759"/>
<evidence type="ECO:0000256" key="2">
    <source>
        <dbReference type="ARBA" id="ARBA00009374"/>
    </source>
</evidence>
<evidence type="ECO:0000256" key="5">
    <source>
        <dbReference type="ARBA" id="ARBA00022771"/>
    </source>
</evidence>